<proteinExistence type="predicted"/>
<comment type="caution">
    <text evidence="1">The sequence shown here is derived from an EMBL/GenBank/DDBJ whole genome shotgun (WGS) entry which is preliminary data.</text>
</comment>
<protein>
    <submittedName>
        <fullName evidence="1">Uncharacterized protein</fullName>
    </submittedName>
</protein>
<keyword evidence="2" id="KW-1185">Reference proteome</keyword>
<reference evidence="1 2" key="1">
    <citation type="journal article" date="2022" name="Hortic Res">
        <title>A haplotype resolved chromosomal level avocado genome allows analysis of novel avocado genes.</title>
        <authorList>
            <person name="Nath O."/>
            <person name="Fletcher S.J."/>
            <person name="Hayward A."/>
            <person name="Shaw L.M."/>
            <person name="Masouleh A.K."/>
            <person name="Furtado A."/>
            <person name="Henry R.J."/>
            <person name="Mitter N."/>
        </authorList>
    </citation>
    <scope>NUCLEOTIDE SEQUENCE [LARGE SCALE GENOMIC DNA]</scope>
    <source>
        <strain evidence="2">cv. Hass</strain>
    </source>
</reference>
<dbReference type="EMBL" id="CM056816">
    <property type="protein sequence ID" value="KAJ8633214.1"/>
    <property type="molecule type" value="Genomic_DNA"/>
</dbReference>
<organism evidence="1 2">
    <name type="scientific">Persea americana</name>
    <name type="common">Avocado</name>
    <dbReference type="NCBI Taxonomy" id="3435"/>
    <lineage>
        <taxon>Eukaryota</taxon>
        <taxon>Viridiplantae</taxon>
        <taxon>Streptophyta</taxon>
        <taxon>Embryophyta</taxon>
        <taxon>Tracheophyta</taxon>
        <taxon>Spermatophyta</taxon>
        <taxon>Magnoliopsida</taxon>
        <taxon>Magnoliidae</taxon>
        <taxon>Laurales</taxon>
        <taxon>Lauraceae</taxon>
        <taxon>Persea</taxon>
    </lineage>
</organism>
<evidence type="ECO:0000313" key="1">
    <source>
        <dbReference type="EMBL" id="KAJ8633214.1"/>
    </source>
</evidence>
<name>A0ACC2LIG5_PERAE</name>
<sequence>MVQVRFDYNFAIWGFHRIWVWNMVKYLQKCLVKASSAGPVDTHESFGLPLGPRRKPFPQRGNNKEEKKKRRGNPAFCDDVVKMIVDGGALPAIMWLLPLLILALSLSMFAVSHHWCSIAIAVG</sequence>
<gene>
    <name evidence="1" type="ORF">MRB53_026550</name>
</gene>
<evidence type="ECO:0000313" key="2">
    <source>
        <dbReference type="Proteomes" id="UP001234297"/>
    </source>
</evidence>
<accession>A0ACC2LIG5</accession>
<dbReference type="Proteomes" id="UP001234297">
    <property type="component" value="Chromosome 8"/>
</dbReference>